<keyword evidence="1" id="KW-0472">Membrane</keyword>
<reference evidence="2 3" key="1">
    <citation type="submission" date="2014-01" db="EMBL/GenBank/DDBJ databases">
        <authorList>
            <person name="Zuccon D."/>
        </authorList>
    </citation>
    <scope>NUCLEOTIDE SEQUENCE [LARGE SCALE GENOMIC DNA]</scope>
    <source>
        <strain evidence="2 3">Y31</strain>
    </source>
</reference>
<sequence length="91" mass="10483">MQKQEMGVLESLFWFCYGLFMLGLFVVLTYAFWQNGLMTSWLSGLGYVALAFFITVIINTLLIMAYFAFAFIARLFDVVFEFTFPSKNKAA</sequence>
<feature type="transmembrane region" description="Helical" evidence="1">
    <location>
        <begin position="12"/>
        <end position="33"/>
    </location>
</feature>
<keyword evidence="1" id="KW-0812">Transmembrane</keyword>
<comment type="caution">
    <text evidence="2">The sequence shown here is derived from an EMBL/GenBank/DDBJ whole genome shotgun (WGS) entry which is preliminary data.</text>
</comment>
<dbReference type="PATRIC" id="fig|1261658.3.peg.63"/>
<proteinExistence type="predicted"/>
<evidence type="ECO:0000313" key="2">
    <source>
        <dbReference type="EMBL" id="OAQ15786.1"/>
    </source>
</evidence>
<evidence type="ECO:0000313" key="3">
    <source>
        <dbReference type="Proteomes" id="UP000078358"/>
    </source>
</evidence>
<evidence type="ECO:0000256" key="1">
    <source>
        <dbReference type="SAM" id="Phobius"/>
    </source>
</evidence>
<organism evidence="2 3">
    <name type="scientific">Bibersteinia trehalosi Y31</name>
    <dbReference type="NCBI Taxonomy" id="1261658"/>
    <lineage>
        <taxon>Bacteria</taxon>
        <taxon>Pseudomonadati</taxon>
        <taxon>Pseudomonadota</taxon>
        <taxon>Gammaproteobacteria</taxon>
        <taxon>Pasteurellales</taxon>
        <taxon>Pasteurellaceae</taxon>
        <taxon>Bibersteinia</taxon>
    </lineage>
</organism>
<keyword evidence="1" id="KW-1133">Transmembrane helix</keyword>
<protein>
    <submittedName>
        <fullName evidence="2">Uncharacterized protein</fullName>
    </submittedName>
</protein>
<dbReference type="RefSeq" id="WP_064317889.1">
    <property type="nucleotide sequence ID" value="NZ_JACI01000001.1"/>
</dbReference>
<dbReference type="Proteomes" id="UP000078358">
    <property type="component" value="Unassembled WGS sequence"/>
</dbReference>
<dbReference type="AlphaFoldDB" id="A0A179D0U9"/>
<gene>
    <name evidence="2" type="ORF">F480_00310</name>
</gene>
<accession>A0A179D0U9</accession>
<feature type="transmembrane region" description="Helical" evidence="1">
    <location>
        <begin position="45"/>
        <end position="72"/>
    </location>
</feature>
<dbReference type="EMBL" id="JACI01000001">
    <property type="protein sequence ID" value="OAQ15786.1"/>
    <property type="molecule type" value="Genomic_DNA"/>
</dbReference>
<name>A0A179D0U9_BIBTR</name>